<evidence type="ECO:0000256" key="1">
    <source>
        <dbReference type="SAM" id="MobiDB-lite"/>
    </source>
</evidence>
<feature type="region of interest" description="Disordered" evidence="1">
    <location>
        <begin position="155"/>
        <end position="175"/>
    </location>
</feature>
<organism evidence="2 3">
    <name type="scientific">Trichinella nelsoni</name>
    <dbReference type="NCBI Taxonomy" id="6336"/>
    <lineage>
        <taxon>Eukaryota</taxon>
        <taxon>Metazoa</taxon>
        <taxon>Ecdysozoa</taxon>
        <taxon>Nematoda</taxon>
        <taxon>Enoplea</taxon>
        <taxon>Dorylaimia</taxon>
        <taxon>Trichinellida</taxon>
        <taxon>Trichinellidae</taxon>
        <taxon>Trichinella</taxon>
    </lineage>
</organism>
<evidence type="ECO:0000313" key="3">
    <source>
        <dbReference type="Proteomes" id="UP000054630"/>
    </source>
</evidence>
<name>A0A0V0S035_9BILA</name>
<keyword evidence="3" id="KW-1185">Reference proteome</keyword>
<proteinExistence type="predicted"/>
<comment type="caution">
    <text evidence="2">The sequence shown here is derived from an EMBL/GenBank/DDBJ whole genome shotgun (WGS) entry which is preliminary data.</text>
</comment>
<evidence type="ECO:0000313" key="2">
    <source>
        <dbReference type="EMBL" id="KRX20034.1"/>
    </source>
</evidence>
<dbReference type="EMBL" id="JYDL01000053">
    <property type="protein sequence ID" value="KRX20034.1"/>
    <property type="molecule type" value="Genomic_DNA"/>
</dbReference>
<gene>
    <name evidence="2" type="ORF">T07_7036</name>
</gene>
<accession>A0A0V0S035</accession>
<dbReference type="AlphaFoldDB" id="A0A0V0S035"/>
<reference evidence="2 3" key="1">
    <citation type="submission" date="2015-01" db="EMBL/GenBank/DDBJ databases">
        <title>Evolution of Trichinella species and genotypes.</title>
        <authorList>
            <person name="Korhonen P.K."/>
            <person name="Edoardo P."/>
            <person name="Giuseppe L.R."/>
            <person name="Gasser R.B."/>
        </authorList>
    </citation>
    <scope>NUCLEOTIDE SEQUENCE [LARGE SCALE GENOMIC DNA]</scope>
    <source>
        <strain evidence="2">ISS37</strain>
    </source>
</reference>
<protein>
    <submittedName>
        <fullName evidence="2">Uncharacterized protein</fullName>
    </submittedName>
</protein>
<dbReference type="Proteomes" id="UP000054630">
    <property type="component" value="Unassembled WGS sequence"/>
</dbReference>
<sequence>MSLPLLPVNLIPAGFEILNVGTLGQMEALFQYFQLESWFCCSSTFGEVNRSYRCVTWLSLPSFVSLLLSSHAQLHQSALKRTNNSWKQRPARYMPNSEALVTESRSYCAKQSAGVHRRSNDSVFTTLCSANSCRTSSDAHRVTSDTEFTQQAEAGLDGRSLESSSKDDNATIPGGAQSRANWVALSTKDLKVPGYTLSIVSRTFLAARSIRRLRTHDLTSLSRKRASDSISHTQLSRVELD</sequence>
<dbReference type="OrthoDB" id="10029846at2759"/>